<feature type="non-terminal residue" evidence="1">
    <location>
        <position position="170"/>
    </location>
</feature>
<reference evidence="2" key="1">
    <citation type="journal article" date="2019" name="Curr. Biol.">
        <title>Genome Sequence of Striga asiatica Provides Insight into the Evolution of Plant Parasitism.</title>
        <authorList>
            <person name="Yoshida S."/>
            <person name="Kim S."/>
            <person name="Wafula E.K."/>
            <person name="Tanskanen J."/>
            <person name="Kim Y.M."/>
            <person name="Honaas L."/>
            <person name="Yang Z."/>
            <person name="Spallek T."/>
            <person name="Conn C.E."/>
            <person name="Ichihashi Y."/>
            <person name="Cheong K."/>
            <person name="Cui S."/>
            <person name="Der J.P."/>
            <person name="Gundlach H."/>
            <person name="Jiao Y."/>
            <person name="Hori C."/>
            <person name="Ishida J.K."/>
            <person name="Kasahara H."/>
            <person name="Kiba T."/>
            <person name="Kim M.S."/>
            <person name="Koo N."/>
            <person name="Laohavisit A."/>
            <person name="Lee Y.H."/>
            <person name="Lumba S."/>
            <person name="McCourt P."/>
            <person name="Mortimer J.C."/>
            <person name="Mutuku J.M."/>
            <person name="Nomura T."/>
            <person name="Sasaki-Sekimoto Y."/>
            <person name="Seto Y."/>
            <person name="Wang Y."/>
            <person name="Wakatake T."/>
            <person name="Sakakibara H."/>
            <person name="Demura T."/>
            <person name="Yamaguchi S."/>
            <person name="Yoneyama K."/>
            <person name="Manabe R.I."/>
            <person name="Nelson D.C."/>
            <person name="Schulman A.H."/>
            <person name="Timko M.P."/>
            <person name="dePamphilis C.W."/>
            <person name="Choi D."/>
            <person name="Shirasu K."/>
        </authorList>
    </citation>
    <scope>NUCLEOTIDE SEQUENCE [LARGE SCALE GENOMIC DNA]</scope>
    <source>
        <strain evidence="2">cv. UVA1</strain>
    </source>
</reference>
<comment type="caution">
    <text evidence="1">The sequence shown here is derived from an EMBL/GenBank/DDBJ whole genome shotgun (WGS) entry which is preliminary data.</text>
</comment>
<sequence>MKVKINSCSVDELDSVDPGLLWKIAELEKKRKTRNPRKNNLLVEVPESKKFLDIATMPMILTYDDSTEQESIERTIKETPGLGRVRMLTREEWDAIQEVRPRTPFESKIARPNAKIQTGEPLHRRRQELTVGFLAGRGREAATDCRSCCDSEMGVMTRRSYLQRGGRRWW</sequence>
<organism evidence="1 2">
    <name type="scientific">Striga asiatica</name>
    <name type="common">Asiatic witchweed</name>
    <name type="synonym">Buchnera asiatica</name>
    <dbReference type="NCBI Taxonomy" id="4170"/>
    <lineage>
        <taxon>Eukaryota</taxon>
        <taxon>Viridiplantae</taxon>
        <taxon>Streptophyta</taxon>
        <taxon>Embryophyta</taxon>
        <taxon>Tracheophyta</taxon>
        <taxon>Spermatophyta</taxon>
        <taxon>Magnoliopsida</taxon>
        <taxon>eudicotyledons</taxon>
        <taxon>Gunneridae</taxon>
        <taxon>Pentapetalae</taxon>
        <taxon>asterids</taxon>
        <taxon>lamiids</taxon>
        <taxon>Lamiales</taxon>
        <taxon>Orobanchaceae</taxon>
        <taxon>Buchnereae</taxon>
        <taxon>Striga</taxon>
    </lineage>
</organism>
<name>A0A5A7QBK5_STRAF</name>
<evidence type="ECO:0000313" key="1">
    <source>
        <dbReference type="EMBL" id="GER42434.1"/>
    </source>
</evidence>
<dbReference type="AlphaFoldDB" id="A0A5A7QBK5"/>
<dbReference type="PANTHER" id="PTHR36008">
    <property type="entry name" value="OS09G0478400 PROTEIN"/>
    <property type="match status" value="1"/>
</dbReference>
<accession>A0A5A7QBK5</accession>
<dbReference type="PANTHER" id="PTHR36008:SF1">
    <property type="entry name" value="OS09G0478400 PROTEIN"/>
    <property type="match status" value="1"/>
</dbReference>
<protein>
    <submittedName>
        <fullName evidence="1">Uncharacterized protein</fullName>
    </submittedName>
</protein>
<keyword evidence="2" id="KW-1185">Reference proteome</keyword>
<dbReference type="OrthoDB" id="2018517at2759"/>
<proteinExistence type="predicted"/>
<dbReference type="Proteomes" id="UP000325081">
    <property type="component" value="Unassembled WGS sequence"/>
</dbReference>
<evidence type="ECO:0000313" key="2">
    <source>
        <dbReference type="Proteomes" id="UP000325081"/>
    </source>
</evidence>
<gene>
    <name evidence="1" type="ORF">STAS_19225</name>
</gene>
<dbReference type="EMBL" id="BKCP01006328">
    <property type="protein sequence ID" value="GER42434.1"/>
    <property type="molecule type" value="Genomic_DNA"/>
</dbReference>